<protein>
    <submittedName>
        <fullName evidence="2">Rhodanese-like domain-containing protein</fullName>
    </submittedName>
</protein>
<organism evidence="2 3">
    <name type="scientific">Lacibacterium aquatile</name>
    <dbReference type="NCBI Taxonomy" id="1168082"/>
    <lineage>
        <taxon>Bacteria</taxon>
        <taxon>Pseudomonadati</taxon>
        <taxon>Pseudomonadota</taxon>
        <taxon>Alphaproteobacteria</taxon>
        <taxon>Rhodospirillales</taxon>
        <taxon>Rhodospirillaceae</taxon>
    </lineage>
</organism>
<keyword evidence="3" id="KW-1185">Reference proteome</keyword>
<dbReference type="PANTHER" id="PTHR44086:SF10">
    <property type="entry name" value="THIOSULFATE SULFURTRANSFERASE_RHODANESE-LIKE DOMAIN-CONTAINING PROTEIN 3"/>
    <property type="match status" value="1"/>
</dbReference>
<proteinExistence type="predicted"/>
<dbReference type="Proteomes" id="UP001597295">
    <property type="component" value="Unassembled WGS sequence"/>
</dbReference>
<sequence>MIETFPIEIDVSTLEGWLKQPDAPYVVDVREEWERALCAIEGSHHMPLGTLPAEFGSLPRDKAVVFVCHHGGRSMRATQWLRAQGWSNTINLAGGMDAWATDIDPQMARY</sequence>
<dbReference type="SUPFAM" id="SSF52821">
    <property type="entry name" value="Rhodanese/Cell cycle control phosphatase"/>
    <property type="match status" value="1"/>
</dbReference>
<dbReference type="Pfam" id="PF00581">
    <property type="entry name" value="Rhodanese"/>
    <property type="match status" value="1"/>
</dbReference>
<comment type="caution">
    <text evidence="2">The sequence shown here is derived from an EMBL/GenBank/DDBJ whole genome shotgun (WGS) entry which is preliminary data.</text>
</comment>
<reference evidence="3" key="1">
    <citation type="journal article" date="2019" name="Int. J. Syst. Evol. Microbiol.">
        <title>The Global Catalogue of Microorganisms (GCM) 10K type strain sequencing project: providing services to taxonomists for standard genome sequencing and annotation.</title>
        <authorList>
            <consortium name="The Broad Institute Genomics Platform"/>
            <consortium name="The Broad Institute Genome Sequencing Center for Infectious Disease"/>
            <person name="Wu L."/>
            <person name="Ma J."/>
        </authorList>
    </citation>
    <scope>NUCLEOTIDE SEQUENCE [LARGE SCALE GENOMIC DNA]</scope>
    <source>
        <strain evidence="3">CGMCC 1.19062</strain>
    </source>
</reference>
<dbReference type="SMART" id="SM00450">
    <property type="entry name" value="RHOD"/>
    <property type="match status" value="1"/>
</dbReference>
<evidence type="ECO:0000313" key="2">
    <source>
        <dbReference type="EMBL" id="MFD2263062.1"/>
    </source>
</evidence>
<name>A0ABW5DPL3_9PROT</name>
<dbReference type="EMBL" id="JBHUIP010000009">
    <property type="protein sequence ID" value="MFD2263062.1"/>
    <property type="molecule type" value="Genomic_DNA"/>
</dbReference>
<dbReference type="PROSITE" id="PS50206">
    <property type="entry name" value="RHODANESE_3"/>
    <property type="match status" value="1"/>
</dbReference>
<dbReference type="RefSeq" id="WP_379876034.1">
    <property type="nucleotide sequence ID" value="NZ_JBHUIP010000009.1"/>
</dbReference>
<gene>
    <name evidence="2" type="ORF">ACFSM5_09200</name>
</gene>
<accession>A0ABW5DPL3</accession>
<evidence type="ECO:0000313" key="3">
    <source>
        <dbReference type="Proteomes" id="UP001597295"/>
    </source>
</evidence>
<dbReference type="InterPro" id="IPR001763">
    <property type="entry name" value="Rhodanese-like_dom"/>
</dbReference>
<feature type="domain" description="Rhodanese" evidence="1">
    <location>
        <begin position="20"/>
        <end position="108"/>
    </location>
</feature>
<dbReference type="Gene3D" id="3.40.250.10">
    <property type="entry name" value="Rhodanese-like domain"/>
    <property type="match status" value="1"/>
</dbReference>
<dbReference type="PANTHER" id="PTHR44086">
    <property type="entry name" value="THIOSULFATE SULFURTRANSFERASE RDL2, MITOCHONDRIAL-RELATED"/>
    <property type="match status" value="1"/>
</dbReference>
<dbReference type="InterPro" id="IPR036873">
    <property type="entry name" value="Rhodanese-like_dom_sf"/>
</dbReference>
<evidence type="ECO:0000259" key="1">
    <source>
        <dbReference type="PROSITE" id="PS50206"/>
    </source>
</evidence>